<keyword evidence="5 6" id="KW-0067">ATP-binding</keyword>
<comment type="similarity">
    <text evidence="7">Belongs to the protein kinase superfamily.</text>
</comment>
<dbReference type="FunFam" id="1.10.510.10:FF:000169">
    <property type="entry name" value="Serine/threonine-protein kinase 32A"/>
    <property type="match status" value="1"/>
</dbReference>
<feature type="compositionally biased region" description="Basic and acidic residues" evidence="8">
    <location>
        <begin position="377"/>
        <end position="391"/>
    </location>
</feature>
<dbReference type="GO" id="GO:0005524">
    <property type="term" value="F:ATP binding"/>
    <property type="evidence" value="ECO:0007669"/>
    <property type="project" value="UniProtKB-UniRule"/>
</dbReference>
<dbReference type="PROSITE" id="PS50011">
    <property type="entry name" value="PROTEIN_KINASE_DOM"/>
    <property type="match status" value="1"/>
</dbReference>
<dbReference type="GO" id="GO:0007186">
    <property type="term" value="P:G protein-coupled receptor signaling pathway"/>
    <property type="evidence" value="ECO:0007669"/>
    <property type="project" value="TreeGrafter"/>
</dbReference>
<dbReference type="InterPro" id="IPR000719">
    <property type="entry name" value="Prot_kinase_dom"/>
</dbReference>
<evidence type="ECO:0000256" key="2">
    <source>
        <dbReference type="ARBA" id="ARBA00022679"/>
    </source>
</evidence>
<feature type="domain" description="Protein kinase" evidence="9">
    <location>
        <begin position="20"/>
        <end position="280"/>
    </location>
</feature>
<dbReference type="Proteomes" id="UP000783686">
    <property type="component" value="Unassembled WGS sequence"/>
</dbReference>
<keyword evidence="11" id="KW-1185">Reference proteome</keyword>
<dbReference type="InterPro" id="IPR011009">
    <property type="entry name" value="Kinase-like_dom_sf"/>
</dbReference>
<dbReference type="InterPro" id="IPR008271">
    <property type="entry name" value="Ser/Thr_kinase_AS"/>
</dbReference>
<evidence type="ECO:0000256" key="4">
    <source>
        <dbReference type="ARBA" id="ARBA00022777"/>
    </source>
</evidence>
<dbReference type="Gene3D" id="3.30.200.20">
    <property type="entry name" value="Phosphorylase Kinase, domain 1"/>
    <property type="match status" value="1"/>
</dbReference>
<evidence type="ECO:0000256" key="8">
    <source>
        <dbReference type="SAM" id="MobiDB-lite"/>
    </source>
</evidence>
<dbReference type="PANTHER" id="PTHR24355">
    <property type="entry name" value="G PROTEIN-COUPLED RECEPTOR KINASE/RIBOSOMAL PROTEIN S6 KINASE"/>
    <property type="match status" value="1"/>
</dbReference>
<keyword evidence="1 7" id="KW-0723">Serine/threonine-protein kinase</keyword>
<dbReference type="GO" id="GO:0009966">
    <property type="term" value="P:regulation of signal transduction"/>
    <property type="evidence" value="ECO:0007669"/>
    <property type="project" value="TreeGrafter"/>
</dbReference>
<accession>A0A811KFB6</accession>
<feature type="compositionally biased region" description="Polar residues" evidence="8">
    <location>
        <begin position="348"/>
        <end position="359"/>
    </location>
</feature>
<evidence type="ECO:0000256" key="5">
    <source>
        <dbReference type="ARBA" id="ARBA00022840"/>
    </source>
</evidence>
<reference evidence="10" key="1">
    <citation type="submission" date="2020-09" db="EMBL/GenBank/DDBJ databases">
        <authorList>
            <person name="Kikuchi T."/>
        </authorList>
    </citation>
    <scope>NUCLEOTIDE SEQUENCE</scope>
    <source>
        <strain evidence="10">SH1</strain>
    </source>
</reference>
<dbReference type="Pfam" id="PF00069">
    <property type="entry name" value="Pkinase"/>
    <property type="match status" value="1"/>
</dbReference>
<name>A0A811KFB6_9BILA</name>
<dbReference type="EMBL" id="CAJFDH010000003">
    <property type="protein sequence ID" value="CAD5214518.1"/>
    <property type="molecule type" value="Genomic_DNA"/>
</dbReference>
<dbReference type="SUPFAM" id="SSF56112">
    <property type="entry name" value="Protein kinase-like (PK-like)"/>
    <property type="match status" value="1"/>
</dbReference>
<dbReference type="Proteomes" id="UP000614601">
    <property type="component" value="Unassembled WGS sequence"/>
</dbReference>
<dbReference type="GO" id="GO:0001664">
    <property type="term" value="F:G protein-coupled receptor binding"/>
    <property type="evidence" value="ECO:0007669"/>
    <property type="project" value="TreeGrafter"/>
</dbReference>
<feature type="compositionally biased region" description="Polar residues" evidence="8">
    <location>
        <begin position="393"/>
        <end position="415"/>
    </location>
</feature>
<evidence type="ECO:0000256" key="3">
    <source>
        <dbReference type="ARBA" id="ARBA00022741"/>
    </source>
</evidence>
<dbReference type="OrthoDB" id="2156623at2759"/>
<gene>
    <name evidence="10" type="ORF">BOKJ2_LOCUS5633</name>
</gene>
<dbReference type="Gene3D" id="1.10.510.10">
    <property type="entry name" value="Transferase(Phosphotransferase) domain 1"/>
    <property type="match status" value="1"/>
</dbReference>
<dbReference type="PROSITE" id="PS00107">
    <property type="entry name" value="PROTEIN_KINASE_ATP"/>
    <property type="match status" value="1"/>
</dbReference>
<evidence type="ECO:0000256" key="7">
    <source>
        <dbReference type="RuleBase" id="RU000304"/>
    </source>
</evidence>
<evidence type="ECO:0000313" key="10">
    <source>
        <dbReference type="EMBL" id="CAD5214518.1"/>
    </source>
</evidence>
<dbReference type="GO" id="GO:0004703">
    <property type="term" value="F:G protein-coupled receptor kinase activity"/>
    <property type="evidence" value="ECO:0007669"/>
    <property type="project" value="TreeGrafter"/>
</dbReference>
<comment type="caution">
    <text evidence="10">The sequence shown here is derived from an EMBL/GenBank/DDBJ whole genome shotgun (WGS) entry which is preliminary data.</text>
</comment>
<organism evidence="10 11">
    <name type="scientific">Bursaphelenchus okinawaensis</name>
    <dbReference type="NCBI Taxonomy" id="465554"/>
    <lineage>
        <taxon>Eukaryota</taxon>
        <taxon>Metazoa</taxon>
        <taxon>Ecdysozoa</taxon>
        <taxon>Nematoda</taxon>
        <taxon>Chromadorea</taxon>
        <taxon>Rhabditida</taxon>
        <taxon>Tylenchina</taxon>
        <taxon>Tylenchomorpha</taxon>
        <taxon>Aphelenchoidea</taxon>
        <taxon>Aphelenchoididae</taxon>
        <taxon>Bursaphelenchus</taxon>
    </lineage>
</organism>
<sequence length="477" mass="54108">MGGRCSRRSSSPSQTQLNDFTLVRSIGKGAFGKVGIVYHRGMKKHYAMKYMCKVRLQHKNVVFNVLRELQILKELSHPFIVNLWFTFIDDDYIYMVNDLLLGGDLRYHLSQVGRFTEARCKLYACEMALALDYLHNRNIMHRDLKPENILLDDQGHAHLTDFNLATKIDDGMLATSFSGTRPYMAPEILATALGQREGYDMCADWWSLGVCLYEMLRGRRPYEFHSSSSTLQVLSLMINGSITMPAEWPNDLKKFLLGLLSTSTRKRTNDLTKFSTHEYMQRIDFDSVLARRVTPAFVPKRTRLNCDPTYELEERICESSPLYGRHHRHRRKKNSHTPTIITDRCGESESTNLNGPTQTEVLDKTFVSYNRFKAASEADGNGKVEEKKDKSPVPSTSSPNNRPPQSQLSITSRSTNYSIGGRRFLDLTASNSPSNFSPASSTCSVSNNTSILKNRAVVTNHKSELDGKLFKISETVA</sequence>
<protein>
    <recommendedName>
        <fullName evidence="9">Protein kinase domain-containing protein</fullName>
    </recommendedName>
</protein>
<dbReference type="EMBL" id="CAJFCW020000003">
    <property type="protein sequence ID" value="CAG9102865.1"/>
    <property type="molecule type" value="Genomic_DNA"/>
</dbReference>
<dbReference type="CDD" id="cd05578">
    <property type="entry name" value="STKc_Yank1"/>
    <property type="match status" value="1"/>
</dbReference>
<dbReference type="InterPro" id="IPR017441">
    <property type="entry name" value="Protein_kinase_ATP_BS"/>
</dbReference>
<keyword evidence="2" id="KW-0808">Transferase</keyword>
<evidence type="ECO:0000256" key="1">
    <source>
        <dbReference type="ARBA" id="ARBA00022527"/>
    </source>
</evidence>
<dbReference type="AlphaFoldDB" id="A0A811KFB6"/>
<evidence type="ECO:0000256" key="6">
    <source>
        <dbReference type="PROSITE-ProRule" id="PRU10141"/>
    </source>
</evidence>
<evidence type="ECO:0000313" key="11">
    <source>
        <dbReference type="Proteomes" id="UP000614601"/>
    </source>
</evidence>
<keyword evidence="4" id="KW-0418">Kinase</keyword>
<feature type="binding site" evidence="6">
    <location>
        <position position="49"/>
    </location>
    <ligand>
        <name>ATP</name>
        <dbReference type="ChEBI" id="CHEBI:30616"/>
    </ligand>
</feature>
<dbReference type="SMART" id="SM00220">
    <property type="entry name" value="S_TKc"/>
    <property type="match status" value="1"/>
</dbReference>
<feature type="compositionally biased region" description="Basic residues" evidence="8">
    <location>
        <begin position="324"/>
        <end position="335"/>
    </location>
</feature>
<dbReference type="PANTHER" id="PTHR24355:SF30">
    <property type="entry name" value="SERINE_THREONINE-PROTEIN KINASE 32B ISOFORM X1"/>
    <property type="match status" value="1"/>
</dbReference>
<dbReference type="PROSITE" id="PS00108">
    <property type="entry name" value="PROTEIN_KINASE_ST"/>
    <property type="match status" value="1"/>
</dbReference>
<keyword evidence="3 6" id="KW-0547">Nucleotide-binding</keyword>
<feature type="region of interest" description="Disordered" evidence="8">
    <location>
        <begin position="323"/>
        <end position="359"/>
    </location>
</feature>
<feature type="region of interest" description="Disordered" evidence="8">
    <location>
        <begin position="377"/>
        <end position="415"/>
    </location>
</feature>
<dbReference type="FunFam" id="3.30.200.20:FF:000042">
    <property type="entry name" value="Aurora kinase A"/>
    <property type="match status" value="1"/>
</dbReference>
<proteinExistence type="inferred from homology"/>
<evidence type="ECO:0000259" key="9">
    <source>
        <dbReference type="PROSITE" id="PS50011"/>
    </source>
</evidence>